<dbReference type="InterPro" id="IPR029068">
    <property type="entry name" value="Glyas_Bleomycin-R_OHBP_Dase"/>
</dbReference>
<accession>A0A5R9DTM3</accession>
<dbReference type="EMBL" id="VBSP01000062">
    <property type="protein sequence ID" value="TLQ39065.1"/>
    <property type="molecule type" value="Genomic_DNA"/>
</dbReference>
<dbReference type="Gene3D" id="3.30.720.110">
    <property type="match status" value="1"/>
</dbReference>
<organism evidence="2 3">
    <name type="scientific">Ruoffia tabacinasalis</name>
    <dbReference type="NCBI Taxonomy" id="87458"/>
    <lineage>
        <taxon>Bacteria</taxon>
        <taxon>Bacillati</taxon>
        <taxon>Bacillota</taxon>
        <taxon>Bacilli</taxon>
        <taxon>Lactobacillales</taxon>
        <taxon>Aerococcaceae</taxon>
        <taxon>Ruoffia</taxon>
    </lineage>
</organism>
<dbReference type="InterPro" id="IPR028973">
    <property type="entry name" value="PhnB-like"/>
</dbReference>
<feature type="domain" description="PhnB-like" evidence="1">
    <location>
        <begin position="2"/>
        <end position="68"/>
    </location>
</feature>
<dbReference type="OrthoDB" id="9806473at2"/>
<reference evidence="2 3" key="1">
    <citation type="submission" date="2019-05" db="EMBL/GenBank/DDBJ databases">
        <title>The metagenome of a microbial culture collection derived from dairy environment covers the genomic content of the human microbiome.</title>
        <authorList>
            <person name="Roder T."/>
            <person name="Wuthrich D."/>
            <person name="Sattari Z."/>
            <person name="Von Ah U."/>
            <person name="Bar C."/>
            <person name="Ronchi F."/>
            <person name="Macpherson A.J."/>
            <person name="Ganal-Vonarburg S.C."/>
            <person name="Bruggmann R."/>
            <person name="Vergeres G."/>
        </authorList>
    </citation>
    <scope>NUCLEOTIDE SEQUENCE [LARGE SCALE GENOMIC DNA]</scope>
    <source>
        <strain evidence="2 3">FAM 24227</strain>
    </source>
</reference>
<evidence type="ECO:0000313" key="2">
    <source>
        <dbReference type="EMBL" id="TLQ39065.1"/>
    </source>
</evidence>
<dbReference type="SUPFAM" id="SSF54593">
    <property type="entry name" value="Glyoxalase/Bleomycin resistance protein/Dihydroxybiphenyl dioxygenase"/>
    <property type="match status" value="1"/>
</dbReference>
<dbReference type="AlphaFoldDB" id="A0A5R9DTM3"/>
<evidence type="ECO:0000313" key="3">
    <source>
        <dbReference type="Proteomes" id="UP000306420"/>
    </source>
</evidence>
<comment type="caution">
    <text evidence="2">The sequence shown here is derived from an EMBL/GenBank/DDBJ whole genome shotgun (WGS) entry which is preliminary data.</text>
</comment>
<name>A0A5R9DTM3_9LACT</name>
<protein>
    <recommendedName>
        <fullName evidence="1">PhnB-like domain-containing protein</fullName>
    </recommendedName>
</protein>
<evidence type="ECO:0000259" key="1">
    <source>
        <dbReference type="Pfam" id="PF06983"/>
    </source>
</evidence>
<gene>
    <name evidence="2" type="ORF">FEZ33_11225</name>
</gene>
<dbReference type="Proteomes" id="UP000306420">
    <property type="component" value="Unassembled WGS sequence"/>
</dbReference>
<dbReference type="RefSeq" id="WP_138405473.1">
    <property type="nucleotide sequence ID" value="NZ_VBSP01000062.1"/>
</dbReference>
<dbReference type="Pfam" id="PF06983">
    <property type="entry name" value="3-dmu-9_3-mt"/>
    <property type="match status" value="1"/>
</dbReference>
<proteinExistence type="predicted"/>
<sequence length="69" mass="7700">MENLSFEAFNDSEHAGFNSSISIMDSMDTAKEVDALYAKLSVGGVDLIPLDSCPYRERYAWVQDKYGVT</sequence>